<proteinExistence type="predicted"/>
<name>A0ABU4LDY3_9ACTN</name>
<evidence type="ECO:0000313" key="2">
    <source>
        <dbReference type="Proteomes" id="UP001271723"/>
    </source>
</evidence>
<sequence>MATPTRNPGTRYAGRDWLADCAPSPGTVRRAWSAGELALVPSGVRWLAVEAPFFRTMDAMQRMPPDILGPVLAYPAAERAWWLVPLDAEEHLDDVARLTVHPPGWPLYCPPVNRPTHGRVWLARPHGSGRLTDPTILAACFVPGGLLSAEVLG</sequence>
<gene>
    <name evidence="1" type="ORF">PV517_32715</name>
</gene>
<evidence type="ECO:0000313" key="1">
    <source>
        <dbReference type="EMBL" id="MDX2913419.1"/>
    </source>
</evidence>
<comment type="caution">
    <text evidence="1">The sequence shown here is derived from an EMBL/GenBank/DDBJ whole genome shotgun (WGS) entry which is preliminary data.</text>
</comment>
<accession>A0ABU4LDY3</accession>
<keyword evidence="2" id="KW-1185">Reference proteome</keyword>
<evidence type="ECO:0008006" key="3">
    <source>
        <dbReference type="Google" id="ProtNLM"/>
    </source>
</evidence>
<protein>
    <recommendedName>
        <fullName evidence="3">DNA primase/polymerase bifunctional N-terminal domain-containing protein</fullName>
    </recommendedName>
</protein>
<dbReference type="RefSeq" id="WP_086751837.1">
    <property type="nucleotide sequence ID" value="NZ_JAGJBZ010000003.1"/>
</dbReference>
<organism evidence="1 2">
    <name type="scientific">Streptomyces griseiscabiei</name>
    <dbReference type="NCBI Taxonomy" id="2993540"/>
    <lineage>
        <taxon>Bacteria</taxon>
        <taxon>Bacillati</taxon>
        <taxon>Actinomycetota</taxon>
        <taxon>Actinomycetes</taxon>
        <taxon>Kitasatosporales</taxon>
        <taxon>Streptomycetaceae</taxon>
        <taxon>Streptomyces</taxon>
    </lineage>
</organism>
<reference evidence="1 2" key="1">
    <citation type="journal article" date="2023" name="Microb. Genom.">
        <title>Mesoterricola silvestris gen. nov., sp. nov., Mesoterricola sediminis sp. nov., Geothrix oryzae sp. nov., Geothrix edaphica sp. nov., Geothrix rubra sp. nov., and Geothrix limicola sp. nov., six novel members of Acidobacteriota isolated from soils.</title>
        <authorList>
            <person name="Weisberg A.J."/>
            <person name="Pearce E."/>
            <person name="Kramer C.G."/>
            <person name="Chang J.H."/>
            <person name="Clarke C.R."/>
        </authorList>
    </citation>
    <scope>NUCLEOTIDE SEQUENCE [LARGE SCALE GENOMIC DNA]</scope>
    <source>
        <strain evidence="1 2">NRRL_B-2795</strain>
    </source>
</reference>
<dbReference type="Proteomes" id="UP001271723">
    <property type="component" value="Unassembled WGS sequence"/>
</dbReference>
<dbReference type="EMBL" id="JARAVY010000015">
    <property type="protein sequence ID" value="MDX2913419.1"/>
    <property type="molecule type" value="Genomic_DNA"/>
</dbReference>